<dbReference type="GO" id="GO:0043720">
    <property type="term" value="F:3-keto-5-aminohexanoate cleavage activity"/>
    <property type="evidence" value="ECO:0007669"/>
    <property type="project" value="InterPro"/>
</dbReference>
<comment type="caution">
    <text evidence="5">The sequence shown here is derived from an EMBL/GenBank/DDBJ whole genome shotgun (WGS) entry which is preliminary data.</text>
</comment>
<proteinExistence type="predicted"/>
<evidence type="ECO:0000313" key="6">
    <source>
        <dbReference type="Proteomes" id="UP000666240"/>
    </source>
</evidence>
<dbReference type="GO" id="GO:0046872">
    <property type="term" value="F:metal ion binding"/>
    <property type="evidence" value="ECO:0007669"/>
    <property type="project" value="UniProtKB-KW"/>
</dbReference>
<keyword evidence="3" id="KW-0479">Metal-binding</keyword>
<dbReference type="InterPro" id="IPR008567">
    <property type="entry name" value="BKACE"/>
</dbReference>
<dbReference type="AlphaFoldDB" id="A0A8J7ULZ5"/>
<dbReference type="Proteomes" id="UP000666240">
    <property type="component" value="Unassembled WGS sequence"/>
</dbReference>
<evidence type="ECO:0000256" key="1">
    <source>
        <dbReference type="ARBA" id="ARBA00001947"/>
    </source>
</evidence>
<name>A0A8J7ULZ5_9HYPH</name>
<dbReference type="EMBL" id="JAGIYY010000016">
    <property type="protein sequence ID" value="MBP0441465.1"/>
    <property type="molecule type" value="Genomic_DNA"/>
</dbReference>
<keyword evidence="2" id="KW-0808">Transferase</keyword>
<sequence>MTLCLKQLARSSAKRGTVLEVALNGPWGPPNQPKAPYRAQDIVDEGIRCASAGANVIHVHPYDDGTLTQNDDLETYVRIIEGIRERVDVIVYPTAPFMRAASGPRYAVTEALAKRGLIEWATIDPGSTNVVRKADLSQTEPGFVYENKAATLREGLEVCAIYGVRPAYAIYEPGFMRLGQAMASRFASLPAPLYRLMFSTEFLFGLPPCASAMDSYEALAAQLDLDDPIMIGGLGVDILPLVANAVARGWHVRVGLEDAPFGCEMSNVALVEAAVSLIDRAGGTMAAAGQLLAVASTEAPG</sequence>
<dbReference type="Pfam" id="PF05853">
    <property type="entry name" value="BKACE"/>
    <property type="match status" value="1"/>
</dbReference>
<evidence type="ECO:0000256" key="4">
    <source>
        <dbReference type="ARBA" id="ARBA00022833"/>
    </source>
</evidence>
<keyword evidence="4" id="KW-0862">Zinc</keyword>
<dbReference type="PANTHER" id="PTHR37418:SF2">
    <property type="entry name" value="3-KETO-5-AMINOHEXANOATE CLEAVAGE ENZYME"/>
    <property type="match status" value="1"/>
</dbReference>
<dbReference type="RefSeq" id="WP_209337496.1">
    <property type="nucleotide sequence ID" value="NZ_JAGIYY010000016.1"/>
</dbReference>
<dbReference type="InterPro" id="IPR013785">
    <property type="entry name" value="Aldolase_TIM"/>
</dbReference>
<organism evidence="5 6">
    <name type="scientific">Tianweitania sediminis</name>
    <dbReference type="NCBI Taxonomy" id="1502156"/>
    <lineage>
        <taxon>Bacteria</taxon>
        <taxon>Pseudomonadati</taxon>
        <taxon>Pseudomonadota</taxon>
        <taxon>Alphaproteobacteria</taxon>
        <taxon>Hyphomicrobiales</taxon>
        <taxon>Phyllobacteriaceae</taxon>
        <taxon>Tianweitania</taxon>
    </lineage>
</organism>
<accession>A0A8J7ULZ5</accession>
<comment type="cofactor">
    <cofactor evidence="1">
        <name>Zn(2+)</name>
        <dbReference type="ChEBI" id="CHEBI:29105"/>
    </cofactor>
</comment>
<evidence type="ECO:0000256" key="3">
    <source>
        <dbReference type="ARBA" id="ARBA00022723"/>
    </source>
</evidence>
<evidence type="ECO:0000313" key="5">
    <source>
        <dbReference type="EMBL" id="MBP0441465.1"/>
    </source>
</evidence>
<dbReference type="PANTHER" id="PTHR37418">
    <property type="entry name" value="3-KETO-5-AMINOHEXANOATE CLEAVAGE ENZYME-RELATED"/>
    <property type="match status" value="1"/>
</dbReference>
<protein>
    <submittedName>
        <fullName evidence="5">3-keto-5-aminohexanoate cleavage protein</fullName>
    </submittedName>
</protein>
<reference evidence="5" key="1">
    <citation type="submission" date="2021-03" db="EMBL/GenBank/DDBJ databases">
        <title>Genome sequencing and assembly of Tianweitania sediminis.</title>
        <authorList>
            <person name="Chhetri G."/>
        </authorList>
    </citation>
    <scope>NUCLEOTIDE SEQUENCE</scope>
    <source>
        <strain evidence="5">Z8</strain>
    </source>
</reference>
<keyword evidence="6" id="KW-1185">Reference proteome</keyword>
<gene>
    <name evidence="5" type="ORF">J5Y06_22720</name>
</gene>
<dbReference type="Gene3D" id="3.20.20.70">
    <property type="entry name" value="Aldolase class I"/>
    <property type="match status" value="1"/>
</dbReference>
<evidence type="ECO:0000256" key="2">
    <source>
        <dbReference type="ARBA" id="ARBA00022679"/>
    </source>
</evidence>